<dbReference type="GO" id="GO:0008233">
    <property type="term" value="F:peptidase activity"/>
    <property type="evidence" value="ECO:0007669"/>
    <property type="project" value="UniProtKB-KW"/>
</dbReference>
<evidence type="ECO:0000313" key="6">
    <source>
        <dbReference type="Proteomes" id="UP000257109"/>
    </source>
</evidence>
<evidence type="ECO:0000313" key="5">
    <source>
        <dbReference type="EMBL" id="RDY03186.1"/>
    </source>
</evidence>
<protein>
    <recommendedName>
        <fullName evidence="7">Reverse transcriptase Ty1/copia-type domain-containing protein</fullName>
    </recommendedName>
</protein>
<proteinExistence type="predicted"/>
<dbReference type="InterPro" id="IPR057670">
    <property type="entry name" value="SH3_retrovirus"/>
</dbReference>
<dbReference type="AlphaFoldDB" id="A0A371HK62"/>
<evidence type="ECO:0000256" key="1">
    <source>
        <dbReference type="ARBA" id="ARBA00022670"/>
    </source>
</evidence>
<evidence type="ECO:0000259" key="4">
    <source>
        <dbReference type="Pfam" id="PF25597"/>
    </source>
</evidence>
<reference evidence="5" key="1">
    <citation type="submission" date="2018-05" db="EMBL/GenBank/DDBJ databases">
        <title>Draft genome of Mucuna pruriens seed.</title>
        <authorList>
            <person name="Nnadi N.E."/>
            <person name="Vos R."/>
            <person name="Hasami M.H."/>
            <person name="Devisetty U.K."/>
            <person name="Aguiy J.C."/>
        </authorList>
    </citation>
    <scope>NUCLEOTIDE SEQUENCE [LARGE SCALE GENOMIC DNA]</scope>
    <source>
        <strain evidence="5">JCA_2017</strain>
    </source>
</reference>
<evidence type="ECO:0008006" key="7">
    <source>
        <dbReference type="Google" id="ProtNLM"/>
    </source>
</evidence>
<keyword evidence="6" id="KW-1185">Reference proteome</keyword>
<feature type="non-terminal residue" evidence="5">
    <location>
        <position position="1"/>
    </location>
</feature>
<dbReference type="Pfam" id="PF25597">
    <property type="entry name" value="SH3_retrovirus"/>
    <property type="match status" value="1"/>
</dbReference>
<dbReference type="PANTHER" id="PTHR42648:SF28">
    <property type="entry name" value="TRANSPOSON-ENCODED PROTEIN WITH RIBONUCLEASE H-LIKE AND RETROVIRUS ZINC FINGER-LIKE DOMAINS"/>
    <property type="match status" value="1"/>
</dbReference>
<feature type="compositionally biased region" description="Basic and acidic residues" evidence="2">
    <location>
        <begin position="150"/>
        <end position="159"/>
    </location>
</feature>
<dbReference type="PANTHER" id="PTHR42648">
    <property type="entry name" value="TRANSPOSASE, PUTATIVE-RELATED"/>
    <property type="match status" value="1"/>
</dbReference>
<dbReference type="Proteomes" id="UP000257109">
    <property type="component" value="Unassembled WGS sequence"/>
</dbReference>
<feature type="region of interest" description="Disordered" evidence="2">
    <location>
        <begin position="361"/>
        <end position="380"/>
    </location>
</feature>
<accession>A0A371HK62</accession>
<keyword evidence="1" id="KW-0645">Protease</keyword>
<organism evidence="5 6">
    <name type="scientific">Mucuna pruriens</name>
    <name type="common">Velvet bean</name>
    <name type="synonym">Dolichos pruriens</name>
    <dbReference type="NCBI Taxonomy" id="157652"/>
    <lineage>
        <taxon>Eukaryota</taxon>
        <taxon>Viridiplantae</taxon>
        <taxon>Streptophyta</taxon>
        <taxon>Embryophyta</taxon>
        <taxon>Tracheophyta</taxon>
        <taxon>Spermatophyta</taxon>
        <taxon>Magnoliopsida</taxon>
        <taxon>eudicotyledons</taxon>
        <taxon>Gunneridae</taxon>
        <taxon>Pentapetalae</taxon>
        <taxon>rosids</taxon>
        <taxon>fabids</taxon>
        <taxon>Fabales</taxon>
        <taxon>Fabaceae</taxon>
        <taxon>Papilionoideae</taxon>
        <taxon>50 kb inversion clade</taxon>
        <taxon>NPAAA clade</taxon>
        <taxon>indigoferoid/millettioid clade</taxon>
        <taxon>Phaseoleae</taxon>
        <taxon>Mucuna</taxon>
    </lineage>
</organism>
<dbReference type="Pfam" id="PF14223">
    <property type="entry name" value="Retrotran_gag_2"/>
    <property type="match status" value="1"/>
</dbReference>
<gene>
    <name evidence="5" type="ORF">CR513_13260</name>
</gene>
<sequence length="380" mass="43884">MEGVKLRRAVKIEKIESLYASKYGNNKLFLLNSTVSLKFKEGTSVLDHLNEFQGILDQMLEMSIKFEDKILELLLLNSLPESWETFKVSLTNSTPNGIVLLQMVNGSVLNEKMRRKAQVKIGREVRKRNKKEEEKIAEKKEKKGKKGKSKEKDHDDNNDRVTTVTGNDLVILRDFESFNLVSDESMWIIDSGATLHVTPKKEFFTSYTIGDFGVLKMGNDGVTKEALGLYFEVKEPSVGELPKHLWGEALYTVVHVININPTIALNTEVPDKIWFYKDVKYDHLRIFYCNAFVHIPKDKRSKLDMKTRQCIFIGYVHDEYGYRLYDPVKKKLVRSRDVQFMEDQTIENIDKNGKQHNYVGDQQLGDGFDIPLDDDAEEEQ</sequence>
<dbReference type="EMBL" id="QJKJ01002367">
    <property type="protein sequence ID" value="RDY03186.1"/>
    <property type="molecule type" value="Genomic_DNA"/>
</dbReference>
<dbReference type="GO" id="GO:0006508">
    <property type="term" value="P:proteolysis"/>
    <property type="evidence" value="ECO:0007669"/>
    <property type="project" value="UniProtKB-KW"/>
</dbReference>
<name>A0A371HK62_MUCPR</name>
<keyword evidence="1" id="KW-0378">Hydrolase</keyword>
<dbReference type="OrthoDB" id="1432605at2759"/>
<dbReference type="Pfam" id="PF22936">
    <property type="entry name" value="Pol_BBD"/>
    <property type="match status" value="1"/>
</dbReference>
<feature type="region of interest" description="Disordered" evidence="2">
    <location>
        <begin position="120"/>
        <end position="160"/>
    </location>
</feature>
<feature type="compositionally biased region" description="Acidic residues" evidence="2">
    <location>
        <begin position="371"/>
        <end position="380"/>
    </location>
</feature>
<evidence type="ECO:0000256" key="2">
    <source>
        <dbReference type="SAM" id="MobiDB-lite"/>
    </source>
</evidence>
<dbReference type="STRING" id="157652.A0A371HK62"/>
<evidence type="ECO:0000259" key="3">
    <source>
        <dbReference type="Pfam" id="PF22936"/>
    </source>
</evidence>
<feature type="domain" description="Retrovirus-related Pol polyprotein from transposon TNT 1-94-like beta-barrel" evidence="3">
    <location>
        <begin position="187"/>
        <end position="223"/>
    </location>
</feature>
<feature type="compositionally biased region" description="Basic and acidic residues" evidence="2">
    <location>
        <begin position="130"/>
        <end position="141"/>
    </location>
</feature>
<dbReference type="InterPro" id="IPR039537">
    <property type="entry name" value="Retrotran_Ty1/copia-like"/>
</dbReference>
<comment type="caution">
    <text evidence="5">The sequence shown here is derived from an EMBL/GenBank/DDBJ whole genome shotgun (WGS) entry which is preliminary data.</text>
</comment>
<feature type="domain" description="Retroviral polymerase SH3-like" evidence="4">
    <location>
        <begin position="289"/>
        <end position="348"/>
    </location>
</feature>
<dbReference type="InterPro" id="IPR054722">
    <property type="entry name" value="PolX-like_BBD"/>
</dbReference>